<sequence length="126" mass="14630">MFFFSQKGTKTALETTRTFATLFADMEIRQRLVMAQSVEAFRMMKNIVSIRKKSGFFTFELRPETIVTCLKTRRCALSPSLLLQCTVHFDLLSIRSSRRSSTNEIRLNIVQQKSYTCKPADYLMLL</sequence>
<keyword evidence="2" id="KW-1185">Reference proteome</keyword>
<dbReference type="AlphaFoldDB" id="A0A0D8XPS2"/>
<reference evidence="2" key="2">
    <citation type="journal article" date="2016" name="Sci. Rep.">
        <title>Dictyocaulus viviparus genome, variome and transcriptome elucidate lungworm biology and support future intervention.</title>
        <authorList>
            <person name="McNulty S.N."/>
            <person name="Strube C."/>
            <person name="Rosa B.A."/>
            <person name="Martin J.C."/>
            <person name="Tyagi R."/>
            <person name="Choi Y.J."/>
            <person name="Wang Q."/>
            <person name="Hallsworth Pepin K."/>
            <person name="Zhang X."/>
            <person name="Ozersky P."/>
            <person name="Wilson R.K."/>
            <person name="Sternberg P.W."/>
            <person name="Gasser R.B."/>
            <person name="Mitreva M."/>
        </authorList>
    </citation>
    <scope>NUCLEOTIDE SEQUENCE [LARGE SCALE GENOMIC DNA]</scope>
    <source>
        <strain evidence="2">HannoverDv2000</strain>
    </source>
</reference>
<dbReference type="EMBL" id="KN716390">
    <property type="protein sequence ID" value="KJH45727.1"/>
    <property type="molecule type" value="Genomic_DNA"/>
</dbReference>
<name>A0A0D8XPS2_DICVI</name>
<accession>A0A0D8XPS2</accession>
<reference evidence="1 2" key="1">
    <citation type="submission" date="2013-11" db="EMBL/GenBank/DDBJ databases">
        <title>Draft genome of the bovine lungworm Dictyocaulus viviparus.</title>
        <authorList>
            <person name="Mitreva M."/>
        </authorList>
    </citation>
    <scope>NUCLEOTIDE SEQUENCE [LARGE SCALE GENOMIC DNA]</scope>
    <source>
        <strain evidence="1 2">HannoverDv2000</strain>
    </source>
</reference>
<proteinExistence type="predicted"/>
<gene>
    <name evidence="1" type="ORF">DICVIV_08234</name>
</gene>
<organism evidence="1 2">
    <name type="scientific">Dictyocaulus viviparus</name>
    <name type="common">Bovine lungworm</name>
    <dbReference type="NCBI Taxonomy" id="29172"/>
    <lineage>
        <taxon>Eukaryota</taxon>
        <taxon>Metazoa</taxon>
        <taxon>Ecdysozoa</taxon>
        <taxon>Nematoda</taxon>
        <taxon>Chromadorea</taxon>
        <taxon>Rhabditida</taxon>
        <taxon>Rhabditina</taxon>
        <taxon>Rhabditomorpha</taxon>
        <taxon>Strongyloidea</taxon>
        <taxon>Metastrongylidae</taxon>
        <taxon>Dictyocaulus</taxon>
    </lineage>
</organism>
<evidence type="ECO:0000313" key="2">
    <source>
        <dbReference type="Proteomes" id="UP000053766"/>
    </source>
</evidence>
<evidence type="ECO:0000313" key="1">
    <source>
        <dbReference type="EMBL" id="KJH45727.1"/>
    </source>
</evidence>
<dbReference type="STRING" id="29172.A0A0D8XPS2"/>
<dbReference type="OrthoDB" id="1735926at2759"/>
<dbReference type="Proteomes" id="UP000053766">
    <property type="component" value="Unassembled WGS sequence"/>
</dbReference>
<protein>
    <submittedName>
        <fullName evidence="1">Uncharacterized protein</fullName>
    </submittedName>
</protein>